<name>A0ABV5SK32_9MICO</name>
<proteinExistence type="predicted"/>
<sequence length="62" mass="6987">MQYSAELLAVHTHEANLLQAERRIAHRLAAEERAVASEQAHQAEPVARHRALGRRGLRLAVR</sequence>
<evidence type="ECO:0000313" key="1">
    <source>
        <dbReference type="EMBL" id="MFB9640690.1"/>
    </source>
</evidence>
<accession>A0ABV5SK32</accession>
<evidence type="ECO:0000313" key="2">
    <source>
        <dbReference type="Proteomes" id="UP001589667"/>
    </source>
</evidence>
<protein>
    <submittedName>
        <fullName evidence="1">Uncharacterized protein</fullName>
    </submittedName>
</protein>
<keyword evidence="2" id="KW-1185">Reference proteome</keyword>
<gene>
    <name evidence="1" type="ORF">ACFFQV_00165</name>
</gene>
<dbReference type="Proteomes" id="UP001589667">
    <property type="component" value="Unassembled WGS sequence"/>
</dbReference>
<comment type="caution">
    <text evidence="1">The sequence shown here is derived from an EMBL/GenBank/DDBJ whole genome shotgun (WGS) entry which is preliminary data.</text>
</comment>
<organism evidence="1 2">
    <name type="scientific">Agromyces lapidis</name>
    <dbReference type="NCBI Taxonomy" id="279574"/>
    <lineage>
        <taxon>Bacteria</taxon>
        <taxon>Bacillati</taxon>
        <taxon>Actinomycetota</taxon>
        <taxon>Actinomycetes</taxon>
        <taxon>Micrococcales</taxon>
        <taxon>Microbacteriaceae</taxon>
        <taxon>Agromyces</taxon>
    </lineage>
</organism>
<dbReference type="RefSeq" id="WP_170296161.1">
    <property type="nucleotide sequence ID" value="NZ_BAAANI010000008.1"/>
</dbReference>
<reference evidence="1 2" key="1">
    <citation type="submission" date="2024-09" db="EMBL/GenBank/DDBJ databases">
        <authorList>
            <person name="Sun Q."/>
            <person name="Mori K."/>
        </authorList>
    </citation>
    <scope>NUCLEOTIDE SEQUENCE [LARGE SCALE GENOMIC DNA]</scope>
    <source>
        <strain evidence="1 2">JCM 14321</strain>
    </source>
</reference>
<dbReference type="EMBL" id="JBHMBL010000001">
    <property type="protein sequence ID" value="MFB9640690.1"/>
    <property type="molecule type" value="Genomic_DNA"/>
</dbReference>